<evidence type="ECO:0000313" key="9">
    <source>
        <dbReference type="Proteomes" id="UP000076131"/>
    </source>
</evidence>
<keyword evidence="1 4" id="KW-0349">Heme</keyword>
<name>A0A154QFV4_9GAMM</name>
<feature type="binding site" description="covalent" evidence="4">
    <location>
        <position position="145"/>
    </location>
    <ligand>
        <name>heme c</name>
        <dbReference type="ChEBI" id="CHEBI:61717"/>
        <label>2</label>
    </ligand>
</feature>
<accession>A0A154QFV4</accession>
<evidence type="ECO:0000256" key="2">
    <source>
        <dbReference type="ARBA" id="ARBA00022723"/>
    </source>
</evidence>
<keyword evidence="9" id="KW-1185">Reference proteome</keyword>
<feature type="domain" description="Cytochrome c" evidence="7">
    <location>
        <begin position="124"/>
        <end position="214"/>
    </location>
</feature>
<dbReference type="InterPro" id="IPR050597">
    <property type="entry name" value="Cytochrome_c_Oxidase_Subunit"/>
</dbReference>
<feature type="binding site" description="covalent" evidence="4">
    <location>
        <position position="148"/>
    </location>
    <ligand>
        <name>heme c</name>
        <dbReference type="ChEBI" id="CHEBI:61717"/>
        <label>2</label>
    </ligand>
</feature>
<feature type="chain" id="PRO_5007599836" evidence="6">
    <location>
        <begin position="24"/>
        <end position="222"/>
    </location>
</feature>
<dbReference type="PANTHER" id="PTHR33751:SF11">
    <property type="entry name" value="BLL4483 PROTEIN"/>
    <property type="match status" value="1"/>
</dbReference>
<dbReference type="InterPro" id="IPR009056">
    <property type="entry name" value="Cyt_c-like_dom"/>
</dbReference>
<dbReference type="GO" id="GO:0020037">
    <property type="term" value="F:heme binding"/>
    <property type="evidence" value="ECO:0007669"/>
    <property type="project" value="InterPro"/>
</dbReference>
<dbReference type="AlphaFoldDB" id="A0A154QFV4"/>
<proteinExistence type="predicted"/>
<comment type="caution">
    <text evidence="8">The sequence shown here is derived from an EMBL/GenBank/DDBJ whole genome shotgun (WGS) entry which is preliminary data.</text>
</comment>
<dbReference type="InterPro" id="IPR036909">
    <property type="entry name" value="Cyt_c-like_dom_sf"/>
</dbReference>
<dbReference type="InterPro" id="IPR024167">
    <property type="entry name" value="Cytochrome_c4-like"/>
</dbReference>
<evidence type="ECO:0000256" key="1">
    <source>
        <dbReference type="ARBA" id="ARBA00022617"/>
    </source>
</evidence>
<keyword evidence="6" id="KW-0732">Signal</keyword>
<dbReference type="Proteomes" id="UP000076131">
    <property type="component" value="Unassembled WGS sequence"/>
</dbReference>
<dbReference type="GO" id="GO:0009055">
    <property type="term" value="F:electron transfer activity"/>
    <property type="evidence" value="ECO:0007669"/>
    <property type="project" value="InterPro"/>
</dbReference>
<evidence type="ECO:0000256" key="3">
    <source>
        <dbReference type="ARBA" id="ARBA00023004"/>
    </source>
</evidence>
<feature type="signal peptide" evidence="6">
    <location>
        <begin position="1"/>
        <end position="23"/>
    </location>
</feature>
<feature type="binding site" description="axial binding residue" evidence="5">
    <location>
        <position position="87"/>
    </location>
    <ligand>
        <name>heme c</name>
        <dbReference type="ChEBI" id="CHEBI:61717"/>
        <label>1</label>
    </ligand>
    <ligandPart>
        <name>Fe</name>
        <dbReference type="ChEBI" id="CHEBI:18248"/>
    </ligandPart>
</feature>
<dbReference type="EMBL" id="LVJS01000050">
    <property type="protein sequence ID" value="KZC23120.1"/>
    <property type="molecule type" value="Genomic_DNA"/>
</dbReference>
<dbReference type="Pfam" id="PF00034">
    <property type="entry name" value="Cytochrom_C"/>
    <property type="match status" value="2"/>
</dbReference>
<keyword evidence="3 5" id="KW-0408">Iron</keyword>
<dbReference type="eggNOG" id="COG2863">
    <property type="taxonomic scope" value="Bacteria"/>
</dbReference>
<organism evidence="8 9">
    <name type="scientific">Rhodanobacter thiooxydans</name>
    <dbReference type="NCBI Taxonomy" id="416169"/>
    <lineage>
        <taxon>Bacteria</taxon>
        <taxon>Pseudomonadati</taxon>
        <taxon>Pseudomonadota</taxon>
        <taxon>Gammaproteobacteria</taxon>
        <taxon>Lysobacterales</taxon>
        <taxon>Rhodanobacteraceae</taxon>
        <taxon>Rhodanobacter</taxon>
    </lineage>
</organism>
<evidence type="ECO:0000256" key="6">
    <source>
        <dbReference type="SAM" id="SignalP"/>
    </source>
</evidence>
<comment type="PTM">
    <text evidence="4">Binds 2 heme c groups covalently per subunit.</text>
</comment>
<evidence type="ECO:0000259" key="7">
    <source>
        <dbReference type="PROSITE" id="PS51007"/>
    </source>
</evidence>
<sequence length="222" mass="22927">MHTRNRLLIFGASLVLCAAASGATTPDAAHIVAAGNGHGAPPCASCHGADGGGQAAAGFPLLAHHDTAYLRRQLDSFADGSRANTTMAPIAKSLTAAERQALATYYARMPLPAATQRPAADSNTDRARGEQLATRGMWDQQVPGCVQCHGPHGVGVGTNFPPLAGQSAVYIANQLRDWRSGTRKNEPLGLMQHVASALSDADIQAVSAWFAAQPAGDQGGKP</sequence>
<gene>
    <name evidence="8" type="ORF">RHOFW104T7_15585</name>
</gene>
<feature type="binding site" description="axial binding residue" evidence="5">
    <location>
        <position position="191"/>
    </location>
    <ligand>
        <name>heme c</name>
        <dbReference type="ChEBI" id="CHEBI:61717"/>
        <label>2</label>
    </ligand>
    <ligandPart>
        <name>Fe</name>
        <dbReference type="ChEBI" id="CHEBI:18248"/>
    </ligandPart>
</feature>
<feature type="domain" description="Cytochrome c" evidence="7">
    <location>
        <begin position="23"/>
        <end position="110"/>
    </location>
</feature>
<dbReference type="GO" id="GO:0005506">
    <property type="term" value="F:iron ion binding"/>
    <property type="evidence" value="ECO:0007669"/>
    <property type="project" value="InterPro"/>
</dbReference>
<dbReference type="PROSITE" id="PS51007">
    <property type="entry name" value="CYTC"/>
    <property type="match status" value="2"/>
</dbReference>
<dbReference type="PIRSF" id="PIRSF000005">
    <property type="entry name" value="Cytochrome_c4"/>
    <property type="match status" value="1"/>
</dbReference>
<dbReference type="Gene3D" id="1.10.760.10">
    <property type="entry name" value="Cytochrome c-like domain"/>
    <property type="match status" value="2"/>
</dbReference>
<dbReference type="SUPFAM" id="SSF46626">
    <property type="entry name" value="Cytochrome c"/>
    <property type="match status" value="2"/>
</dbReference>
<evidence type="ECO:0000256" key="5">
    <source>
        <dbReference type="PIRSR" id="PIRSR000005-2"/>
    </source>
</evidence>
<feature type="binding site" description="covalent" evidence="4">
    <location>
        <position position="43"/>
    </location>
    <ligand>
        <name>heme c</name>
        <dbReference type="ChEBI" id="CHEBI:61717"/>
        <label>1</label>
    </ligand>
</feature>
<dbReference type="GO" id="GO:0042597">
    <property type="term" value="C:periplasmic space"/>
    <property type="evidence" value="ECO:0007669"/>
    <property type="project" value="InterPro"/>
</dbReference>
<evidence type="ECO:0000256" key="4">
    <source>
        <dbReference type="PIRSR" id="PIRSR000005-1"/>
    </source>
</evidence>
<reference evidence="8 9" key="1">
    <citation type="journal article" date="2016" name="MBio">
        <title>Lateral Gene Transfer in a Heavy Metal-Contaminated-Groundwater Microbial Community.</title>
        <authorList>
            <person name="Hemme C.L."/>
            <person name="Green S.J."/>
            <person name="Rishishwar L."/>
            <person name="Prakash O."/>
            <person name="Pettenato A."/>
            <person name="Chakraborty R."/>
            <person name="Deutschbauer A.M."/>
            <person name="Van Nostrand J.D."/>
            <person name="Wu L."/>
            <person name="He Z."/>
            <person name="Jordan I.K."/>
            <person name="Hazen T.C."/>
            <person name="Arkin A.P."/>
            <person name="Kostka J.E."/>
            <person name="Zhou J."/>
        </authorList>
    </citation>
    <scope>NUCLEOTIDE SEQUENCE [LARGE SCALE GENOMIC DNA]</scope>
    <source>
        <strain evidence="8 9">FW104-T7</strain>
    </source>
</reference>
<protein>
    <submittedName>
        <fullName evidence="8">Cytochrome C</fullName>
    </submittedName>
</protein>
<keyword evidence="2 5" id="KW-0479">Metal-binding</keyword>
<evidence type="ECO:0000313" key="8">
    <source>
        <dbReference type="EMBL" id="KZC23120.1"/>
    </source>
</evidence>
<dbReference type="STRING" id="416169.RHOFW104T7_15585"/>
<feature type="binding site" description="axial binding residue" evidence="5">
    <location>
        <position position="47"/>
    </location>
    <ligand>
        <name>heme c</name>
        <dbReference type="ChEBI" id="CHEBI:61717"/>
        <label>1</label>
    </ligand>
    <ligandPart>
        <name>Fe</name>
        <dbReference type="ChEBI" id="CHEBI:18248"/>
    </ligandPart>
</feature>
<feature type="binding site" description="axial binding residue" evidence="5">
    <location>
        <position position="149"/>
    </location>
    <ligand>
        <name>heme c</name>
        <dbReference type="ChEBI" id="CHEBI:61717"/>
        <label>2</label>
    </ligand>
    <ligandPart>
        <name>Fe</name>
        <dbReference type="ChEBI" id="CHEBI:18248"/>
    </ligandPart>
</feature>
<dbReference type="PANTHER" id="PTHR33751">
    <property type="entry name" value="CBB3-TYPE CYTOCHROME C OXIDASE SUBUNIT FIXP"/>
    <property type="match status" value="1"/>
</dbReference>
<feature type="binding site" description="covalent" evidence="4">
    <location>
        <position position="46"/>
    </location>
    <ligand>
        <name>heme c</name>
        <dbReference type="ChEBI" id="CHEBI:61717"/>
        <label>1</label>
    </ligand>
</feature>